<name>A0A517LL05_9PEZI</name>
<evidence type="ECO:0000313" key="2">
    <source>
        <dbReference type="Proteomes" id="UP000316270"/>
    </source>
</evidence>
<proteinExistence type="predicted"/>
<keyword evidence="2" id="KW-1185">Reference proteome</keyword>
<accession>A0A517LL05</accession>
<dbReference type="EMBL" id="CP042199">
    <property type="protein sequence ID" value="QDS76309.1"/>
    <property type="molecule type" value="Genomic_DNA"/>
</dbReference>
<dbReference type="AlphaFoldDB" id="A0A517LL05"/>
<dbReference type="Proteomes" id="UP000316270">
    <property type="component" value="Chromosome 15"/>
</dbReference>
<protein>
    <submittedName>
        <fullName evidence="1">Uncharacterized protein</fullName>
    </submittedName>
</protein>
<sequence length="463" mass="53839">MKRKYEEAASKPAGCPTRKIPIELWNAIFTHLISHEHNLSFFADRSAYLREARQPPDDIDHNRALSQARILRATCKTFAENHVLCSTLFHEIKLYTTMPSFENLRDLSKHTHLRTFVRRINFVYSKLDERYCDATTYRRSLKSAWEQTLPRNRKKFPYSSRQAAEGLKAYQKAYGEQEFVLESIEQGAAQCCLSQFPKFDLVHLSIADDLATSDYLDGHAKWLKKHHPDVDLIRAMSGRFDDDDAKNRFATIVFNALMRANKKPVELSSERFVYCGATFQLNSILDPRVLQELQTIDLPNQCFPIRSDWDAVFKPIVSICTRMERLYIHFCGYGLPVVLDDEFLKMVRFPKLKDFHIGFGIFSGDVFAAFVEAHPSLEEISHGWFEEMDNRNWTPYWRAMGEHPKLSKFTLLHGPPDLEIITGKRESLELEVALYDYVHKKGPWTEELARVCLGEWPDKSERS</sequence>
<reference evidence="1 2" key="1">
    <citation type="submission" date="2019-07" db="EMBL/GenBank/DDBJ databases">
        <title>Finished genome of Venturia effusa.</title>
        <authorList>
            <person name="Young C.A."/>
            <person name="Cox M.P."/>
            <person name="Ganley A.R.D."/>
            <person name="David W.J."/>
        </authorList>
    </citation>
    <scope>NUCLEOTIDE SEQUENCE [LARGE SCALE GENOMIC DNA]</scope>
    <source>
        <strain evidence="2">albino</strain>
    </source>
</reference>
<organism evidence="1 2">
    <name type="scientific">Venturia effusa</name>
    <dbReference type="NCBI Taxonomy" id="50376"/>
    <lineage>
        <taxon>Eukaryota</taxon>
        <taxon>Fungi</taxon>
        <taxon>Dikarya</taxon>
        <taxon>Ascomycota</taxon>
        <taxon>Pezizomycotina</taxon>
        <taxon>Dothideomycetes</taxon>
        <taxon>Pleosporomycetidae</taxon>
        <taxon>Venturiales</taxon>
        <taxon>Venturiaceae</taxon>
        <taxon>Venturia</taxon>
    </lineage>
</organism>
<evidence type="ECO:0000313" key="1">
    <source>
        <dbReference type="EMBL" id="QDS76309.1"/>
    </source>
</evidence>
<gene>
    <name evidence="1" type="ORF">FKW77_002333</name>
</gene>
<dbReference type="OrthoDB" id="5422529at2759"/>